<dbReference type="InterPro" id="IPR000160">
    <property type="entry name" value="GGDEF_dom"/>
</dbReference>
<dbReference type="eggNOG" id="COG2202">
    <property type="taxonomic scope" value="Bacteria"/>
</dbReference>
<organism evidence="6 7">
    <name type="scientific">Pseudomonas nitroreducens</name>
    <dbReference type="NCBI Taxonomy" id="46680"/>
    <lineage>
        <taxon>Bacteria</taxon>
        <taxon>Pseudomonadati</taxon>
        <taxon>Pseudomonadota</taxon>
        <taxon>Gammaproteobacteria</taxon>
        <taxon>Pseudomonadales</taxon>
        <taxon>Pseudomonadaceae</taxon>
        <taxon>Pseudomonas</taxon>
    </lineage>
</organism>
<dbReference type="PROSITE" id="PS50113">
    <property type="entry name" value="PAC"/>
    <property type="match status" value="1"/>
</dbReference>
<dbReference type="PANTHER" id="PTHR44757">
    <property type="entry name" value="DIGUANYLATE CYCLASE DGCP"/>
    <property type="match status" value="1"/>
</dbReference>
<accession>A0A2D0ADK3</accession>
<dbReference type="InterPro" id="IPR029787">
    <property type="entry name" value="Nucleotide_cyclase"/>
</dbReference>
<evidence type="ECO:0000256" key="2">
    <source>
        <dbReference type="ARBA" id="ARBA00004533"/>
    </source>
</evidence>
<dbReference type="InterPro" id="IPR013655">
    <property type="entry name" value="PAS_fold_3"/>
</dbReference>
<dbReference type="Gene3D" id="3.30.450.20">
    <property type="entry name" value="PAS domain"/>
    <property type="match status" value="2"/>
</dbReference>
<gene>
    <name evidence="6" type="ORF">CEG18_11700</name>
</gene>
<dbReference type="Pfam" id="PF00990">
    <property type="entry name" value="GGDEF"/>
    <property type="match status" value="1"/>
</dbReference>
<dbReference type="STRING" id="46680.GCA_000807755_02787"/>
<dbReference type="Proteomes" id="UP000198145">
    <property type="component" value="Unassembled WGS sequence"/>
</dbReference>
<dbReference type="InterPro" id="IPR000700">
    <property type="entry name" value="PAS-assoc_C"/>
</dbReference>
<dbReference type="SUPFAM" id="SSF55785">
    <property type="entry name" value="PYP-like sensor domain (PAS domain)"/>
    <property type="match status" value="2"/>
</dbReference>
<dbReference type="eggNOG" id="COG3706">
    <property type="taxonomic scope" value="Bacteria"/>
</dbReference>
<evidence type="ECO:0000313" key="7">
    <source>
        <dbReference type="Proteomes" id="UP000198145"/>
    </source>
</evidence>
<feature type="domain" description="PAC" evidence="4">
    <location>
        <begin position="208"/>
        <end position="261"/>
    </location>
</feature>
<feature type="domain" description="GGDEF" evidence="5">
    <location>
        <begin position="425"/>
        <end position="556"/>
    </location>
</feature>
<dbReference type="InterPro" id="IPR043128">
    <property type="entry name" value="Rev_trsase/Diguanyl_cyclase"/>
</dbReference>
<dbReference type="PROSITE" id="PS50112">
    <property type="entry name" value="PAS"/>
    <property type="match status" value="2"/>
</dbReference>
<dbReference type="PANTHER" id="PTHR44757:SF2">
    <property type="entry name" value="BIOFILM ARCHITECTURE MAINTENANCE PROTEIN MBAA"/>
    <property type="match status" value="1"/>
</dbReference>
<dbReference type="InterPro" id="IPR052155">
    <property type="entry name" value="Biofilm_reg_signaling"/>
</dbReference>
<proteinExistence type="predicted"/>
<evidence type="ECO:0000259" key="5">
    <source>
        <dbReference type="PROSITE" id="PS50887"/>
    </source>
</evidence>
<dbReference type="PROSITE" id="PS50887">
    <property type="entry name" value="GGDEF"/>
    <property type="match status" value="1"/>
</dbReference>
<name>A0A2D0ADK3_PSENT</name>
<dbReference type="AlphaFoldDB" id="A0A2D0ADK3"/>
<dbReference type="InterPro" id="IPR000014">
    <property type="entry name" value="PAS"/>
</dbReference>
<evidence type="ECO:0000259" key="4">
    <source>
        <dbReference type="PROSITE" id="PS50113"/>
    </source>
</evidence>
<evidence type="ECO:0000256" key="1">
    <source>
        <dbReference type="ARBA" id="ARBA00001946"/>
    </source>
</evidence>
<dbReference type="CDD" id="cd01949">
    <property type="entry name" value="GGDEF"/>
    <property type="match status" value="1"/>
</dbReference>
<comment type="cofactor">
    <cofactor evidence="1">
        <name>Mg(2+)</name>
        <dbReference type="ChEBI" id="CHEBI:18420"/>
    </cofactor>
</comment>
<dbReference type="NCBIfam" id="TIGR00229">
    <property type="entry name" value="sensory_box"/>
    <property type="match status" value="2"/>
</dbReference>
<dbReference type="SMART" id="SM00267">
    <property type="entry name" value="GGDEF"/>
    <property type="match status" value="1"/>
</dbReference>
<protein>
    <submittedName>
        <fullName evidence="6">Sensor domain-containing diguanylate cyclase</fullName>
    </submittedName>
</protein>
<comment type="subcellular location">
    <subcellularLocation>
        <location evidence="2">Cell inner membrane</location>
    </subcellularLocation>
</comment>
<dbReference type="GO" id="GO:0003824">
    <property type="term" value="F:catalytic activity"/>
    <property type="evidence" value="ECO:0007669"/>
    <property type="project" value="UniProtKB-ARBA"/>
</dbReference>
<reference evidence="6 7" key="1">
    <citation type="submission" date="2017-06" db="EMBL/GenBank/DDBJ databases">
        <title>Draft genome of Pseudomonas nitroreducens DF05.</title>
        <authorList>
            <person name="Iyer R."/>
        </authorList>
    </citation>
    <scope>NUCLEOTIDE SEQUENCE [LARGE SCALE GENOMIC DNA]</scope>
    <source>
        <strain evidence="6 7">DF05</strain>
    </source>
</reference>
<evidence type="ECO:0000259" key="3">
    <source>
        <dbReference type="PROSITE" id="PS50112"/>
    </source>
</evidence>
<dbReference type="SUPFAM" id="SSF55073">
    <property type="entry name" value="Nucleotide cyclase"/>
    <property type="match status" value="1"/>
</dbReference>
<feature type="domain" description="PAS" evidence="3">
    <location>
        <begin position="285"/>
        <end position="323"/>
    </location>
</feature>
<dbReference type="Pfam" id="PF08447">
    <property type="entry name" value="PAS_3"/>
    <property type="match status" value="2"/>
</dbReference>
<feature type="domain" description="PAS" evidence="3">
    <location>
        <begin position="132"/>
        <end position="204"/>
    </location>
</feature>
<sequence length="556" mass="61822">MRTSSNPAVKEHGRYDGLLRLARHAGGDCAVLLIDMRGQLLGQLGMDGAAALSLATLLALDAAASPLSHQGRRLNLLASRILRDPQGFPQARLVLLGDSDEALSDEQQRLLTDVLELGEALLDRDRVPQKEGERRMALAVDGSGTGIWDRHVPTGQIHYSTAWKSLLGYTEDEIGSCIEDAYTRVHPEDLEYVQNTMRDHFEGRTEAYEVEHRLRHKDGSYLWVCSRGKVVERDAAGNALRMLGTTTDISALRGMAEKLRESVELLTDLTNEIPGMVFQFRRLPDGTGTFPYVSAGVMDIYGVPAEQMRHRSVLLRDLIHPDDLPACLASLEASAAHLQPWRHEYRVQIAGRGTLWRQGNAHPKRLPDGGLIWHGFITDITERKRIEAELQVLATTDFLTQLPNRGHFMRLIEAELGRVQRSPNRHAAILMCDIDHFKAINDRWGHAVGDKALRHFACILGRDIRRVDFAGRMGGEEFAVVLGGVDVAAAKIFAQRLQQQLLEQPLMQDGQRIPLSISIGIAALEANDISAEAALSRSDSALYRAKQNGRNRIECH</sequence>
<dbReference type="Gene3D" id="3.30.70.270">
    <property type="match status" value="1"/>
</dbReference>
<dbReference type="InterPro" id="IPR001610">
    <property type="entry name" value="PAC"/>
</dbReference>
<dbReference type="SMART" id="SM00091">
    <property type="entry name" value="PAS"/>
    <property type="match status" value="2"/>
</dbReference>
<dbReference type="EMBL" id="NJBA01000004">
    <property type="protein sequence ID" value="OWP50216.1"/>
    <property type="molecule type" value="Genomic_DNA"/>
</dbReference>
<dbReference type="CDD" id="cd00130">
    <property type="entry name" value="PAS"/>
    <property type="match status" value="2"/>
</dbReference>
<dbReference type="GO" id="GO:0005886">
    <property type="term" value="C:plasma membrane"/>
    <property type="evidence" value="ECO:0007669"/>
    <property type="project" value="UniProtKB-SubCell"/>
</dbReference>
<dbReference type="RefSeq" id="WP_088417646.1">
    <property type="nucleotide sequence ID" value="NZ_NJBA01000004.1"/>
</dbReference>
<evidence type="ECO:0000313" key="6">
    <source>
        <dbReference type="EMBL" id="OWP50216.1"/>
    </source>
</evidence>
<dbReference type="SMART" id="SM00086">
    <property type="entry name" value="PAC"/>
    <property type="match status" value="2"/>
</dbReference>
<dbReference type="InterPro" id="IPR035965">
    <property type="entry name" value="PAS-like_dom_sf"/>
</dbReference>
<comment type="caution">
    <text evidence="6">The sequence shown here is derived from an EMBL/GenBank/DDBJ whole genome shotgun (WGS) entry which is preliminary data.</text>
</comment>
<dbReference type="FunFam" id="3.30.70.270:FF:000001">
    <property type="entry name" value="Diguanylate cyclase domain protein"/>
    <property type="match status" value="1"/>
</dbReference>
<dbReference type="NCBIfam" id="TIGR00254">
    <property type="entry name" value="GGDEF"/>
    <property type="match status" value="1"/>
</dbReference>